<organism evidence="1">
    <name type="scientific">Puccinia triticina (isolate 1-1 / race 1 (BBBD))</name>
    <name type="common">Brown leaf rust fungus</name>
    <dbReference type="NCBI Taxonomy" id="630390"/>
    <lineage>
        <taxon>Eukaryota</taxon>
        <taxon>Fungi</taxon>
        <taxon>Dikarya</taxon>
        <taxon>Basidiomycota</taxon>
        <taxon>Pucciniomycotina</taxon>
        <taxon>Pucciniomycetes</taxon>
        <taxon>Pucciniales</taxon>
        <taxon>Pucciniaceae</taxon>
        <taxon>Puccinia</taxon>
    </lineage>
</organism>
<reference evidence="2" key="4">
    <citation type="submission" date="2025-05" db="UniProtKB">
        <authorList>
            <consortium name="EnsemblFungi"/>
        </authorList>
    </citation>
    <scope>IDENTIFICATION</scope>
    <source>
        <strain evidence="2">isolate 1-1 / race 1 (BBBD)</strain>
    </source>
</reference>
<dbReference type="AlphaFoldDB" id="A0A0C4EIA6"/>
<dbReference type="VEuPathDB" id="FungiDB:PTTG_00472"/>
<dbReference type="EMBL" id="ADAS02000002">
    <property type="protein sequence ID" value="OAV99761.1"/>
    <property type="molecule type" value="Genomic_DNA"/>
</dbReference>
<dbReference type="EnsemblFungi" id="PTTG_00472-t43_1">
    <property type="protein sequence ID" value="PTTG_00472-t43_1-p1"/>
    <property type="gene ID" value="PTTG_00472"/>
</dbReference>
<reference evidence="2 3" key="3">
    <citation type="journal article" date="2017" name="G3 (Bethesda)">
        <title>Comparative analysis highlights variable genome content of wheat rusts and divergence of the mating loci.</title>
        <authorList>
            <person name="Cuomo C.A."/>
            <person name="Bakkeren G."/>
            <person name="Khalil H.B."/>
            <person name="Panwar V."/>
            <person name="Joly D."/>
            <person name="Linning R."/>
            <person name="Sakthikumar S."/>
            <person name="Song X."/>
            <person name="Adiconis X."/>
            <person name="Fan L."/>
            <person name="Goldberg J.M."/>
            <person name="Levin J.Z."/>
            <person name="Young S."/>
            <person name="Zeng Q."/>
            <person name="Anikster Y."/>
            <person name="Bruce M."/>
            <person name="Wang M."/>
            <person name="Yin C."/>
            <person name="McCallum B."/>
            <person name="Szabo L.J."/>
            <person name="Hulbert S."/>
            <person name="Chen X."/>
            <person name="Fellers J.P."/>
        </authorList>
    </citation>
    <scope>NUCLEOTIDE SEQUENCE</scope>
    <source>
        <strain evidence="2">isolate 1-1 / race 1 (BBBD)</strain>
        <strain evidence="3">Isolate 1-1 / race 1 (BBBD)</strain>
    </source>
</reference>
<sequence>MKSNLIDSLKAFLQELTDSEFKMLHDLATRGKSLRKNYTPDGIKEFVNEITGFLAILNDSKKQKFWKIGKKAEGHLISFQEKYKGLYLSPHLDTLDEAGRKAFEKVMDEIFPQSSNKLQFSGEQFHRNMFVFLSGSSQEQEAIVWKGLELYVKTQEYKVFKLKITGQIVKFIINLI</sequence>
<proteinExistence type="predicted"/>
<evidence type="ECO:0000313" key="1">
    <source>
        <dbReference type="EMBL" id="OAV99761.1"/>
    </source>
</evidence>
<accession>A0A0C4EIA6</accession>
<name>A0A0C4EIA6_PUCT1</name>
<reference evidence="1" key="2">
    <citation type="submission" date="2016-05" db="EMBL/GenBank/DDBJ databases">
        <title>Comparative analysis highlights variable genome content of wheat rusts and divergence of the mating loci.</title>
        <authorList>
            <person name="Cuomo C.A."/>
            <person name="Bakkeren G."/>
            <person name="Szabo L."/>
            <person name="Khalil H."/>
            <person name="Joly D."/>
            <person name="Goldberg J."/>
            <person name="Young S."/>
            <person name="Zeng Q."/>
            <person name="Fellers J."/>
        </authorList>
    </citation>
    <scope>NUCLEOTIDE SEQUENCE [LARGE SCALE GENOMIC DNA]</scope>
    <source>
        <strain evidence="1">1-1 BBBD Race 1</strain>
    </source>
</reference>
<dbReference type="Proteomes" id="UP000005240">
    <property type="component" value="Unassembled WGS sequence"/>
</dbReference>
<reference evidence="1" key="1">
    <citation type="submission" date="2009-11" db="EMBL/GenBank/DDBJ databases">
        <authorList>
            <consortium name="The Broad Institute Genome Sequencing Platform"/>
            <person name="Ward D."/>
            <person name="Feldgarden M."/>
            <person name="Earl A."/>
            <person name="Young S.K."/>
            <person name="Zeng Q."/>
            <person name="Koehrsen M."/>
            <person name="Alvarado L."/>
            <person name="Berlin A."/>
            <person name="Bochicchio J."/>
            <person name="Borenstein D."/>
            <person name="Chapman S.B."/>
            <person name="Chen Z."/>
            <person name="Engels R."/>
            <person name="Freedman E."/>
            <person name="Gellesch M."/>
            <person name="Goldberg J."/>
            <person name="Griggs A."/>
            <person name="Gujja S."/>
            <person name="Heilman E."/>
            <person name="Heiman D."/>
            <person name="Hepburn T."/>
            <person name="Howarth C."/>
            <person name="Jen D."/>
            <person name="Larson L."/>
            <person name="Lewis B."/>
            <person name="Mehta T."/>
            <person name="Park D."/>
            <person name="Pearson M."/>
            <person name="Roberts A."/>
            <person name="Saif S."/>
            <person name="Shea T."/>
            <person name="Shenoy N."/>
            <person name="Sisk P."/>
            <person name="Stolte C."/>
            <person name="Sykes S."/>
            <person name="Thomson T."/>
            <person name="Walk T."/>
            <person name="White J."/>
            <person name="Yandava C."/>
            <person name="Izard J."/>
            <person name="Baranova O.V."/>
            <person name="Blanton J.M."/>
            <person name="Tanner A.C."/>
            <person name="Dewhirst F.E."/>
            <person name="Haas B."/>
            <person name="Nusbaum C."/>
            <person name="Birren B."/>
        </authorList>
    </citation>
    <scope>NUCLEOTIDE SEQUENCE [LARGE SCALE GENOMIC DNA]</scope>
    <source>
        <strain evidence="1">1-1 BBBD Race 1</strain>
    </source>
</reference>
<protein>
    <submittedName>
        <fullName evidence="1 2">Uncharacterized protein</fullName>
    </submittedName>
</protein>
<evidence type="ECO:0000313" key="2">
    <source>
        <dbReference type="EnsemblFungi" id="PTTG_00472-t43_1-p1"/>
    </source>
</evidence>
<evidence type="ECO:0000313" key="3">
    <source>
        <dbReference type="Proteomes" id="UP000005240"/>
    </source>
</evidence>
<gene>
    <name evidence="1" type="ORF">PTTG_00472</name>
</gene>
<keyword evidence="3" id="KW-1185">Reference proteome</keyword>